<dbReference type="GO" id="GO:0050660">
    <property type="term" value="F:flavin adenine dinucleotide binding"/>
    <property type="evidence" value="ECO:0007669"/>
    <property type="project" value="InterPro"/>
</dbReference>
<comment type="caution">
    <text evidence="5">The sequence shown here is derived from an EMBL/GenBank/DDBJ whole genome shotgun (WGS) entry which is preliminary data.</text>
</comment>
<dbReference type="InterPro" id="IPR000172">
    <property type="entry name" value="GMC_OxRdtase_N"/>
</dbReference>
<evidence type="ECO:0008006" key="7">
    <source>
        <dbReference type="Google" id="ProtNLM"/>
    </source>
</evidence>
<evidence type="ECO:0000313" key="5">
    <source>
        <dbReference type="EMBL" id="CAL1273601.1"/>
    </source>
</evidence>
<accession>A0AAV1ZPE9</accession>
<dbReference type="EMBL" id="CAXIEN010000068">
    <property type="protein sequence ID" value="CAL1273601.1"/>
    <property type="molecule type" value="Genomic_DNA"/>
</dbReference>
<dbReference type="InterPro" id="IPR007867">
    <property type="entry name" value="GMC_OxRtase_C"/>
</dbReference>
<dbReference type="PANTHER" id="PTHR11552:SF227">
    <property type="entry name" value="GLUCOSE DEHYDROGENASE [FAD, QUINONE]-LIKE PROTEIN"/>
    <property type="match status" value="1"/>
</dbReference>
<dbReference type="Pfam" id="PF00732">
    <property type="entry name" value="GMC_oxred_N"/>
    <property type="match status" value="1"/>
</dbReference>
<keyword evidence="2" id="KW-0285">Flavoprotein</keyword>
<dbReference type="SUPFAM" id="SSF54373">
    <property type="entry name" value="FAD-linked reductases, C-terminal domain"/>
    <property type="match status" value="1"/>
</dbReference>
<dbReference type="GO" id="GO:0016614">
    <property type="term" value="F:oxidoreductase activity, acting on CH-OH group of donors"/>
    <property type="evidence" value="ECO:0007669"/>
    <property type="project" value="InterPro"/>
</dbReference>
<evidence type="ECO:0000313" key="6">
    <source>
        <dbReference type="Proteomes" id="UP001497382"/>
    </source>
</evidence>
<dbReference type="Proteomes" id="UP001497382">
    <property type="component" value="Unassembled WGS sequence"/>
</dbReference>
<evidence type="ECO:0000256" key="2">
    <source>
        <dbReference type="PIRSR" id="PIRSR000137-2"/>
    </source>
</evidence>
<dbReference type="PANTHER" id="PTHR11552">
    <property type="entry name" value="GLUCOSE-METHANOL-CHOLINE GMC OXIDOREDUCTASE"/>
    <property type="match status" value="1"/>
</dbReference>
<dbReference type="PIRSF" id="PIRSF000137">
    <property type="entry name" value="Alcohol_oxidase"/>
    <property type="match status" value="1"/>
</dbReference>
<dbReference type="Pfam" id="PF05199">
    <property type="entry name" value="GMC_oxred_C"/>
    <property type="match status" value="1"/>
</dbReference>
<organism evidence="5 6">
    <name type="scientific">Larinioides sclopetarius</name>
    <dbReference type="NCBI Taxonomy" id="280406"/>
    <lineage>
        <taxon>Eukaryota</taxon>
        <taxon>Metazoa</taxon>
        <taxon>Ecdysozoa</taxon>
        <taxon>Arthropoda</taxon>
        <taxon>Chelicerata</taxon>
        <taxon>Arachnida</taxon>
        <taxon>Araneae</taxon>
        <taxon>Araneomorphae</taxon>
        <taxon>Entelegynae</taxon>
        <taxon>Araneoidea</taxon>
        <taxon>Araneidae</taxon>
        <taxon>Larinioides</taxon>
    </lineage>
</organism>
<evidence type="ECO:0000259" key="4">
    <source>
        <dbReference type="Pfam" id="PF05199"/>
    </source>
</evidence>
<protein>
    <recommendedName>
        <fullName evidence="7">Glucose dehydrogenase [FAD, quinone]-like</fullName>
    </recommendedName>
</protein>
<keyword evidence="6" id="KW-1185">Reference proteome</keyword>
<feature type="domain" description="Glucose-methanol-choline oxidoreductase C-terminal" evidence="4">
    <location>
        <begin position="444"/>
        <end position="585"/>
    </location>
</feature>
<evidence type="ECO:0000256" key="1">
    <source>
        <dbReference type="ARBA" id="ARBA00010790"/>
    </source>
</evidence>
<evidence type="ECO:0000259" key="3">
    <source>
        <dbReference type="Pfam" id="PF00732"/>
    </source>
</evidence>
<proteinExistence type="inferred from homology"/>
<comment type="cofactor">
    <cofactor evidence="2">
        <name>FAD</name>
        <dbReference type="ChEBI" id="CHEBI:57692"/>
    </cofactor>
</comment>
<dbReference type="InterPro" id="IPR036188">
    <property type="entry name" value="FAD/NAD-bd_sf"/>
</dbReference>
<dbReference type="Gene3D" id="3.30.560.10">
    <property type="entry name" value="Glucose Oxidase, domain 3"/>
    <property type="match status" value="1"/>
</dbReference>
<feature type="binding site" evidence="2">
    <location>
        <position position="262"/>
    </location>
    <ligand>
        <name>FAD</name>
        <dbReference type="ChEBI" id="CHEBI:57692"/>
    </ligand>
</feature>
<reference evidence="5 6" key="1">
    <citation type="submission" date="2024-04" db="EMBL/GenBank/DDBJ databases">
        <authorList>
            <person name="Rising A."/>
            <person name="Reimegard J."/>
            <person name="Sonavane S."/>
            <person name="Akerstrom W."/>
            <person name="Nylinder S."/>
            <person name="Hedman E."/>
            <person name="Kallberg Y."/>
        </authorList>
    </citation>
    <scope>NUCLEOTIDE SEQUENCE [LARGE SCALE GENOMIC DNA]</scope>
</reference>
<sequence>MFDLSSEYYYPTPYAASPLLPLILLAMAGQKHSPDTTTDISEEYDYIVVGAGSAGSVVASRLSEKGCVTVLLLEAGKSPPQLTDLPVINRYFTKTDLDWNFQTVAQENAGMGLINKTFTLSAGKAIGGSSIINGLQSARGNRKDYDNWAAQGATGWSYEEVLPYFKKLENNTDPEFVRNGYHGINGPVTMSRPKYDSELKIAVAKAAKQMGYDFTDSNGPQQKGFYDLQATMRNGQRCSAAKAYLVPNENKENLDIVKNAFVTKIIIEDRQARGVEVDLNGISRKVTARREVILSAGTINSAKLLMLSGIGPKEELQKHKIPVVADLPVGRNLQDHFGSMLNFELSDKIEPFSQKIRKEANIWEYINSKAGVLTSVYGVSTIAFLNTFGTNDTNDYPEFELYFGEGAQEVVKHQFMISNPYHKAIYEPYKEKPFYWCLCQILHPKGRGYVALRSSDPYDSPIIDPKYFSHPDDIKIVVAGMKKCKEIGKSEPLVEIGSKLFSTVYPGCENTVGDDDKNFRCMARSILITSNHQVGTVKMGDPKDPSTVLDPQLRVKTIRNLRVVDASVMPNSLSGNTNVPTMMIGEKASDMIKESIHCNSDNELNA</sequence>
<dbReference type="InterPro" id="IPR012132">
    <property type="entry name" value="GMC_OxRdtase"/>
</dbReference>
<comment type="similarity">
    <text evidence="1">Belongs to the GMC oxidoreductase family.</text>
</comment>
<keyword evidence="2" id="KW-0274">FAD</keyword>
<dbReference type="SUPFAM" id="SSF51905">
    <property type="entry name" value="FAD/NAD(P)-binding domain"/>
    <property type="match status" value="1"/>
</dbReference>
<feature type="domain" description="Glucose-methanol-choline oxidoreductase N-terminal" evidence="3">
    <location>
        <begin position="44"/>
        <end position="337"/>
    </location>
</feature>
<gene>
    <name evidence="5" type="ORF">LARSCL_LOCUS6988</name>
</gene>
<dbReference type="AlphaFoldDB" id="A0AAV1ZPE9"/>
<dbReference type="Gene3D" id="3.50.50.60">
    <property type="entry name" value="FAD/NAD(P)-binding domain"/>
    <property type="match status" value="1"/>
</dbReference>
<name>A0AAV1ZPE9_9ARAC</name>